<keyword evidence="1" id="KW-1133">Transmembrane helix</keyword>
<dbReference type="Gramene" id="KCW76610">
    <property type="protein sequence ID" value="KCW76610"/>
    <property type="gene ID" value="EUGRSUZ_D00994"/>
</dbReference>
<dbReference type="AlphaFoldDB" id="A0A059CFA4"/>
<evidence type="ECO:0000256" key="1">
    <source>
        <dbReference type="SAM" id="Phobius"/>
    </source>
</evidence>
<gene>
    <name evidence="2" type="ORF">EUGRSUZ_D00994</name>
</gene>
<dbReference type="STRING" id="71139.A0A059CFA4"/>
<reference evidence="2" key="1">
    <citation type="submission" date="2013-07" db="EMBL/GenBank/DDBJ databases">
        <title>The genome of Eucalyptus grandis.</title>
        <authorList>
            <person name="Schmutz J."/>
            <person name="Hayes R."/>
            <person name="Myburg A."/>
            <person name="Tuskan G."/>
            <person name="Grattapaglia D."/>
            <person name="Rokhsar D.S."/>
        </authorList>
    </citation>
    <scope>NUCLEOTIDE SEQUENCE</scope>
    <source>
        <tissue evidence="2">Leaf extractions</tissue>
    </source>
</reference>
<protein>
    <submittedName>
        <fullName evidence="2">Uncharacterized protein</fullName>
    </submittedName>
</protein>
<dbReference type="InParanoid" id="A0A059CFA4"/>
<dbReference type="EMBL" id="KK198756">
    <property type="protein sequence ID" value="KCW76610.1"/>
    <property type="molecule type" value="Genomic_DNA"/>
</dbReference>
<sequence>MTRLSSSLLGSVILMTLLIYSLHLLNFIIIMIWDVKENPVLIYMKGVPKFPQHGFSSLAARVLKLNSWCINYPILSYADYEALSYTDI</sequence>
<keyword evidence="1" id="KW-0812">Transmembrane</keyword>
<feature type="transmembrane region" description="Helical" evidence="1">
    <location>
        <begin position="12"/>
        <end position="35"/>
    </location>
</feature>
<name>A0A059CFA4_EUCGR</name>
<organism evidence="2">
    <name type="scientific">Eucalyptus grandis</name>
    <name type="common">Flooded gum</name>
    <dbReference type="NCBI Taxonomy" id="71139"/>
    <lineage>
        <taxon>Eukaryota</taxon>
        <taxon>Viridiplantae</taxon>
        <taxon>Streptophyta</taxon>
        <taxon>Embryophyta</taxon>
        <taxon>Tracheophyta</taxon>
        <taxon>Spermatophyta</taxon>
        <taxon>Magnoliopsida</taxon>
        <taxon>eudicotyledons</taxon>
        <taxon>Gunneridae</taxon>
        <taxon>Pentapetalae</taxon>
        <taxon>rosids</taxon>
        <taxon>malvids</taxon>
        <taxon>Myrtales</taxon>
        <taxon>Myrtaceae</taxon>
        <taxon>Myrtoideae</taxon>
        <taxon>Eucalypteae</taxon>
        <taxon>Eucalyptus</taxon>
    </lineage>
</organism>
<keyword evidence="1" id="KW-0472">Membrane</keyword>
<evidence type="ECO:0000313" key="2">
    <source>
        <dbReference type="EMBL" id="KCW76610.1"/>
    </source>
</evidence>
<accession>A0A059CFA4</accession>
<proteinExistence type="predicted"/>